<dbReference type="PANTHER" id="PTHR33602:SF1">
    <property type="entry name" value="REGULATORY PROTEIN RECX FAMILY PROTEIN"/>
    <property type="match status" value="1"/>
</dbReference>
<dbReference type="Pfam" id="PF21982">
    <property type="entry name" value="RecX_HTH1"/>
    <property type="match status" value="1"/>
</dbReference>
<dbReference type="InterPro" id="IPR053925">
    <property type="entry name" value="RecX_HTH_3rd"/>
</dbReference>
<dbReference type="HAMAP" id="MF_01114">
    <property type="entry name" value="RecX"/>
    <property type="match status" value="1"/>
</dbReference>
<dbReference type="Gene3D" id="1.10.10.10">
    <property type="entry name" value="Winged helix-like DNA-binding domain superfamily/Winged helix DNA-binding domain"/>
    <property type="match status" value="3"/>
</dbReference>
<sequence>MKITYIEKQKNNSNRYNIFVDGNYCFSAELEDIIKYQIDIDRIFSKEELEKIIEKCEISKGFKYGLNLLSNKDYTKSEMFDKLKEKGYSDNSIEVILDKLCEYGFVDDMKYAEKFAYRKVKLNKIGKKRIINDLKNKGIEAEILDKIQFDEEEILNNAYALLIKKLKGNKKDKESLQKAIRYLYNKGYTFEEIKKAVFKINNEIDWE</sequence>
<dbReference type="InterPro" id="IPR053924">
    <property type="entry name" value="RecX_HTH_2nd"/>
</dbReference>
<reference evidence="9" key="1">
    <citation type="submission" date="2013-03" db="EMBL/GenBank/DDBJ databases">
        <title>Draft genome sequence of the hydrogen-ethanol-producing anaerobic alkalithermophilic Caloramator celere.</title>
        <authorList>
            <person name="Ciranna A."/>
            <person name="Larjo A."/>
            <person name="Kivisto A."/>
            <person name="Santala V."/>
            <person name="Roos C."/>
            <person name="Karp M."/>
        </authorList>
    </citation>
    <scope>NUCLEOTIDE SEQUENCE [LARGE SCALE GENOMIC DNA]</scope>
    <source>
        <strain evidence="9">DSM 8682</strain>
    </source>
</reference>
<feature type="domain" description="RecX third three-helical" evidence="7">
    <location>
        <begin position="151"/>
        <end position="197"/>
    </location>
</feature>
<dbReference type="Pfam" id="PF21981">
    <property type="entry name" value="RecX_HTH3"/>
    <property type="match status" value="1"/>
</dbReference>
<evidence type="ECO:0000256" key="3">
    <source>
        <dbReference type="ARBA" id="ARBA00018111"/>
    </source>
</evidence>
<evidence type="ECO:0000256" key="2">
    <source>
        <dbReference type="ARBA" id="ARBA00009695"/>
    </source>
</evidence>
<dbReference type="Pfam" id="PF02631">
    <property type="entry name" value="RecX_HTH2"/>
    <property type="match status" value="1"/>
</dbReference>
<evidence type="ECO:0000259" key="6">
    <source>
        <dbReference type="Pfam" id="PF02631"/>
    </source>
</evidence>
<evidence type="ECO:0000313" key="9">
    <source>
        <dbReference type="EMBL" id="CDF57968.1"/>
    </source>
</evidence>
<name>R7RRQ8_9CLOT</name>
<dbReference type="Proteomes" id="UP000014923">
    <property type="component" value="Unassembled WGS sequence"/>
</dbReference>
<dbReference type="InterPro" id="IPR053926">
    <property type="entry name" value="RecX_HTH_1st"/>
</dbReference>
<feature type="domain" description="RecX first three-helical" evidence="8">
    <location>
        <begin position="64"/>
        <end position="100"/>
    </location>
</feature>
<comment type="similarity">
    <text evidence="2 5">Belongs to the RecX family.</text>
</comment>
<dbReference type="GO" id="GO:0005737">
    <property type="term" value="C:cytoplasm"/>
    <property type="evidence" value="ECO:0007669"/>
    <property type="project" value="UniProtKB-SubCell"/>
</dbReference>
<evidence type="ECO:0000259" key="8">
    <source>
        <dbReference type="Pfam" id="PF21982"/>
    </source>
</evidence>
<evidence type="ECO:0000256" key="4">
    <source>
        <dbReference type="ARBA" id="ARBA00022490"/>
    </source>
</evidence>
<dbReference type="AlphaFoldDB" id="R7RRQ8"/>
<dbReference type="EMBL" id="CAVN010000092">
    <property type="protein sequence ID" value="CDF57968.1"/>
    <property type="molecule type" value="Genomic_DNA"/>
</dbReference>
<evidence type="ECO:0000259" key="7">
    <source>
        <dbReference type="Pfam" id="PF21981"/>
    </source>
</evidence>
<comment type="caution">
    <text evidence="9">The sequence shown here is derived from an EMBL/GenBank/DDBJ whole genome shotgun (WGS) entry which is preliminary data.</text>
</comment>
<gene>
    <name evidence="5" type="primary">recX</name>
    <name evidence="9" type="ORF">TCEL_01882</name>
</gene>
<dbReference type="OrthoDB" id="5421057at2"/>
<comment type="function">
    <text evidence="5">Modulates RecA activity.</text>
</comment>
<dbReference type="GO" id="GO:0006282">
    <property type="term" value="P:regulation of DNA repair"/>
    <property type="evidence" value="ECO:0007669"/>
    <property type="project" value="UniProtKB-UniRule"/>
</dbReference>
<evidence type="ECO:0000256" key="5">
    <source>
        <dbReference type="HAMAP-Rule" id="MF_01114"/>
    </source>
</evidence>
<dbReference type="InterPro" id="IPR036388">
    <property type="entry name" value="WH-like_DNA-bd_sf"/>
</dbReference>
<comment type="subcellular location">
    <subcellularLocation>
        <location evidence="1 5">Cytoplasm</location>
    </subcellularLocation>
</comment>
<dbReference type="HOGENOM" id="CLU_066607_4_1_9"/>
<dbReference type="eggNOG" id="COG2137">
    <property type="taxonomic scope" value="Bacteria"/>
</dbReference>
<proteinExistence type="inferred from homology"/>
<organism evidence="9 10">
    <name type="scientific">Thermobrachium celere DSM 8682</name>
    <dbReference type="NCBI Taxonomy" id="941824"/>
    <lineage>
        <taxon>Bacteria</taxon>
        <taxon>Bacillati</taxon>
        <taxon>Bacillota</taxon>
        <taxon>Clostridia</taxon>
        <taxon>Eubacteriales</taxon>
        <taxon>Clostridiaceae</taxon>
        <taxon>Thermobrachium</taxon>
    </lineage>
</organism>
<dbReference type="PANTHER" id="PTHR33602">
    <property type="entry name" value="REGULATORY PROTEIN RECX FAMILY PROTEIN"/>
    <property type="match status" value="1"/>
</dbReference>
<feature type="domain" description="RecX second three-helical" evidence="6">
    <location>
        <begin position="107"/>
        <end position="145"/>
    </location>
</feature>
<evidence type="ECO:0000256" key="1">
    <source>
        <dbReference type="ARBA" id="ARBA00004496"/>
    </source>
</evidence>
<dbReference type="InterPro" id="IPR003783">
    <property type="entry name" value="Regulatory_RecX"/>
</dbReference>
<protein>
    <recommendedName>
        <fullName evidence="3 5">Regulatory protein RecX</fullName>
    </recommendedName>
</protein>
<keyword evidence="4 5" id="KW-0963">Cytoplasm</keyword>
<accession>R7RRQ8</accession>
<dbReference type="RefSeq" id="WP_018661611.1">
    <property type="nucleotide sequence ID" value="NZ_HF952018.1"/>
</dbReference>
<evidence type="ECO:0000313" key="10">
    <source>
        <dbReference type="Proteomes" id="UP000014923"/>
    </source>
</evidence>
<keyword evidence="10" id="KW-1185">Reference proteome</keyword>